<keyword evidence="5" id="KW-1185">Reference proteome</keyword>
<organism evidence="4 5">
    <name type="scientific">Parathielavia hyrcaniae</name>
    <dbReference type="NCBI Taxonomy" id="113614"/>
    <lineage>
        <taxon>Eukaryota</taxon>
        <taxon>Fungi</taxon>
        <taxon>Dikarya</taxon>
        <taxon>Ascomycota</taxon>
        <taxon>Pezizomycotina</taxon>
        <taxon>Sordariomycetes</taxon>
        <taxon>Sordariomycetidae</taxon>
        <taxon>Sordariales</taxon>
        <taxon>Chaetomiaceae</taxon>
        <taxon>Parathielavia</taxon>
    </lineage>
</organism>
<reference evidence="4" key="2">
    <citation type="submission" date="2023-05" db="EMBL/GenBank/DDBJ databases">
        <authorList>
            <consortium name="Lawrence Berkeley National Laboratory"/>
            <person name="Steindorff A."/>
            <person name="Hensen N."/>
            <person name="Bonometti L."/>
            <person name="Westerberg I."/>
            <person name="Brannstrom I.O."/>
            <person name="Guillou S."/>
            <person name="Cros-Aarteil S."/>
            <person name="Calhoun S."/>
            <person name="Haridas S."/>
            <person name="Kuo A."/>
            <person name="Mondo S."/>
            <person name="Pangilinan J."/>
            <person name="Riley R."/>
            <person name="Labutti K."/>
            <person name="Andreopoulos B."/>
            <person name="Lipzen A."/>
            <person name="Chen C."/>
            <person name="Yanf M."/>
            <person name="Daum C."/>
            <person name="Ng V."/>
            <person name="Clum A."/>
            <person name="Ohm R."/>
            <person name="Martin F."/>
            <person name="Silar P."/>
            <person name="Natvig D."/>
            <person name="Lalanne C."/>
            <person name="Gautier V."/>
            <person name="Ament-Velasquez S.L."/>
            <person name="Kruys A."/>
            <person name="Hutchinson M.I."/>
            <person name="Powell A.J."/>
            <person name="Barry K."/>
            <person name="Miller A.N."/>
            <person name="Grigoriev I.V."/>
            <person name="Debuchy R."/>
            <person name="Gladieux P."/>
            <person name="Thoren M.H."/>
            <person name="Johannesson H."/>
        </authorList>
    </citation>
    <scope>NUCLEOTIDE SEQUENCE</scope>
    <source>
        <strain evidence="4">CBS 757.83</strain>
    </source>
</reference>
<dbReference type="PANTHER" id="PTHR48081:SF31">
    <property type="entry name" value="STERYL ACETYL HYDROLASE MUG81-RELATED"/>
    <property type="match status" value="1"/>
</dbReference>
<comment type="caution">
    <text evidence="4">The sequence shown here is derived from an EMBL/GenBank/DDBJ whole genome shotgun (WGS) entry which is preliminary data.</text>
</comment>
<reference evidence="4" key="1">
    <citation type="journal article" date="2023" name="Mol. Phylogenet. Evol.">
        <title>Genome-scale phylogeny and comparative genomics of the fungal order Sordariales.</title>
        <authorList>
            <person name="Hensen N."/>
            <person name="Bonometti L."/>
            <person name="Westerberg I."/>
            <person name="Brannstrom I.O."/>
            <person name="Guillou S."/>
            <person name="Cros-Aarteil S."/>
            <person name="Calhoun S."/>
            <person name="Haridas S."/>
            <person name="Kuo A."/>
            <person name="Mondo S."/>
            <person name="Pangilinan J."/>
            <person name="Riley R."/>
            <person name="LaButti K."/>
            <person name="Andreopoulos B."/>
            <person name="Lipzen A."/>
            <person name="Chen C."/>
            <person name="Yan M."/>
            <person name="Daum C."/>
            <person name="Ng V."/>
            <person name="Clum A."/>
            <person name="Steindorff A."/>
            <person name="Ohm R.A."/>
            <person name="Martin F."/>
            <person name="Silar P."/>
            <person name="Natvig D.O."/>
            <person name="Lalanne C."/>
            <person name="Gautier V."/>
            <person name="Ament-Velasquez S.L."/>
            <person name="Kruys A."/>
            <person name="Hutchinson M.I."/>
            <person name="Powell A.J."/>
            <person name="Barry K."/>
            <person name="Miller A.N."/>
            <person name="Grigoriev I.V."/>
            <person name="Debuchy R."/>
            <person name="Gladieux P."/>
            <person name="Hiltunen Thoren M."/>
            <person name="Johannesson H."/>
        </authorList>
    </citation>
    <scope>NUCLEOTIDE SEQUENCE</scope>
    <source>
        <strain evidence="4">CBS 757.83</strain>
    </source>
</reference>
<dbReference type="Proteomes" id="UP001305647">
    <property type="component" value="Unassembled WGS sequence"/>
</dbReference>
<evidence type="ECO:0000313" key="5">
    <source>
        <dbReference type="Proteomes" id="UP001305647"/>
    </source>
</evidence>
<dbReference type="InterPro" id="IPR013094">
    <property type="entry name" value="AB_hydrolase_3"/>
</dbReference>
<dbReference type="Gene3D" id="3.40.50.1820">
    <property type="entry name" value="alpha/beta hydrolase"/>
    <property type="match status" value="1"/>
</dbReference>
<dbReference type="InterPro" id="IPR050300">
    <property type="entry name" value="GDXG_lipolytic_enzyme"/>
</dbReference>
<evidence type="ECO:0000259" key="3">
    <source>
        <dbReference type="Pfam" id="PF07859"/>
    </source>
</evidence>
<dbReference type="EMBL" id="MU863647">
    <property type="protein sequence ID" value="KAK4099720.1"/>
    <property type="molecule type" value="Genomic_DNA"/>
</dbReference>
<dbReference type="PANTHER" id="PTHR48081">
    <property type="entry name" value="AB HYDROLASE SUPERFAMILY PROTEIN C4A8.06C"/>
    <property type="match status" value="1"/>
</dbReference>
<keyword evidence="1" id="KW-0378">Hydrolase</keyword>
<evidence type="ECO:0000256" key="1">
    <source>
        <dbReference type="ARBA" id="ARBA00022801"/>
    </source>
</evidence>
<protein>
    <submittedName>
        <fullName evidence="4">Alpha/beta-hydrolase</fullName>
    </submittedName>
</protein>
<dbReference type="InterPro" id="IPR029058">
    <property type="entry name" value="AB_hydrolase_fold"/>
</dbReference>
<gene>
    <name evidence="4" type="ORF">N658DRAFT_498201</name>
</gene>
<dbReference type="SUPFAM" id="SSF53474">
    <property type="entry name" value="alpha/beta-Hydrolases"/>
    <property type="match status" value="1"/>
</dbReference>
<feature type="domain" description="Alpha/beta hydrolase fold-3" evidence="3">
    <location>
        <begin position="132"/>
        <end position="360"/>
    </location>
</feature>
<dbReference type="AlphaFoldDB" id="A0AAN6PXE8"/>
<evidence type="ECO:0000256" key="2">
    <source>
        <dbReference type="SAM" id="MobiDB-lite"/>
    </source>
</evidence>
<evidence type="ECO:0000313" key="4">
    <source>
        <dbReference type="EMBL" id="KAK4099720.1"/>
    </source>
</evidence>
<accession>A0AAN6PXE8</accession>
<sequence length="393" mass="42804">MARSLQLPHSPGEAPAAEHEHDEVPPFGPLSWLLLLGRATRITGHLALKAVSALSPSRRAGLSFHEYVAYEGLRDYQCGLGAVEVQHLLAPTTDTCRRYARRRKMAFSELRLPDGSVAAWLGPRKPERGVRVLLHGGGYMSPALAAHLDMGFGFAAGRQSPEAEAEAEGVAVVVLEYALASERRNHYPKQLRQAVSLLGHLVHVEKVPPASMTLLGDSAGGHLLLGLLLHISHPNPAVPSLAVQGRFAGAALVSPWVELANPSFASAEKEQGGSNQDIVTPYSLAYWARNLLGGAEADPWNSPLSAPREWWADLPVDELLVTYGGAELFRDDVARLAEVLRSEHPRMTTVAACEGEIHVHMVMNRFLKLRKPCRSEEAFVSWLVRRSEVRPGG</sequence>
<proteinExistence type="predicted"/>
<feature type="region of interest" description="Disordered" evidence="2">
    <location>
        <begin position="1"/>
        <end position="23"/>
    </location>
</feature>
<dbReference type="GO" id="GO:0016787">
    <property type="term" value="F:hydrolase activity"/>
    <property type="evidence" value="ECO:0007669"/>
    <property type="project" value="UniProtKB-KW"/>
</dbReference>
<name>A0AAN6PXE8_9PEZI</name>
<dbReference type="Pfam" id="PF07859">
    <property type="entry name" value="Abhydrolase_3"/>
    <property type="match status" value="1"/>
</dbReference>